<evidence type="ECO:0000256" key="6">
    <source>
        <dbReference type="SAM" id="MobiDB-lite"/>
    </source>
</evidence>
<proteinExistence type="predicted"/>
<evidence type="ECO:0000313" key="8">
    <source>
        <dbReference type="EMBL" id="MCE3051540.1"/>
    </source>
</evidence>
<accession>A0ABS8WL38</accession>
<dbReference type="Gene3D" id="1.20.5.170">
    <property type="match status" value="1"/>
</dbReference>
<dbReference type="Proteomes" id="UP000823775">
    <property type="component" value="Unassembled WGS sequence"/>
</dbReference>
<dbReference type="SMART" id="SM00338">
    <property type="entry name" value="BRLZ"/>
    <property type="match status" value="1"/>
</dbReference>
<evidence type="ECO:0000256" key="3">
    <source>
        <dbReference type="ARBA" id="ARBA00023125"/>
    </source>
</evidence>
<keyword evidence="5" id="KW-0539">Nucleus</keyword>
<dbReference type="InterPro" id="IPR046347">
    <property type="entry name" value="bZIP_sf"/>
</dbReference>
<comment type="subcellular location">
    <subcellularLocation>
        <location evidence="1">Nucleus</location>
    </subcellularLocation>
</comment>
<organism evidence="8 9">
    <name type="scientific">Datura stramonium</name>
    <name type="common">Jimsonweed</name>
    <name type="synonym">Common thornapple</name>
    <dbReference type="NCBI Taxonomy" id="4076"/>
    <lineage>
        <taxon>Eukaryota</taxon>
        <taxon>Viridiplantae</taxon>
        <taxon>Streptophyta</taxon>
        <taxon>Embryophyta</taxon>
        <taxon>Tracheophyta</taxon>
        <taxon>Spermatophyta</taxon>
        <taxon>Magnoliopsida</taxon>
        <taxon>eudicotyledons</taxon>
        <taxon>Gunneridae</taxon>
        <taxon>Pentapetalae</taxon>
        <taxon>asterids</taxon>
        <taxon>lamiids</taxon>
        <taxon>Solanales</taxon>
        <taxon>Solanaceae</taxon>
        <taxon>Solanoideae</taxon>
        <taxon>Datureae</taxon>
        <taxon>Datura</taxon>
    </lineage>
</organism>
<evidence type="ECO:0000256" key="2">
    <source>
        <dbReference type="ARBA" id="ARBA00023015"/>
    </source>
</evidence>
<dbReference type="PANTHER" id="PTHR45764">
    <property type="entry name" value="BZIP TRANSCRIPTION FACTOR 44"/>
    <property type="match status" value="1"/>
</dbReference>
<comment type="caution">
    <text evidence="8">The sequence shown here is derived from an EMBL/GenBank/DDBJ whole genome shotgun (WGS) entry which is preliminary data.</text>
</comment>
<evidence type="ECO:0000313" key="9">
    <source>
        <dbReference type="Proteomes" id="UP000823775"/>
    </source>
</evidence>
<keyword evidence="4" id="KW-0804">Transcription</keyword>
<dbReference type="InterPro" id="IPR004827">
    <property type="entry name" value="bZIP"/>
</dbReference>
<evidence type="ECO:0000256" key="4">
    <source>
        <dbReference type="ARBA" id="ARBA00023163"/>
    </source>
</evidence>
<sequence>MLSTIPATILSSDGFFPNTFPSFYDDFTSWDCIEPAFTYPEQGVESVFSPMQSPTPEPVTSNESGSGSDKSKPDSPNSSVNNNDGPNSGPDDPAISEKKRKRMISNRESARRSRMRKQTHLENLRNQSNRLKVENRDLTNRVQLVTGHCQLVEKHNEMLRTESILLRQRLEAIRLLFTLKRVRLFNHHCVVIKL</sequence>
<dbReference type="PROSITE" id="PS50217">
    <property type="entry name" value="BZIP"/>
    <property type="match status" value="1"/>
</dbReference>
<dbReference type="SUPFAM" id="SSF57959">
    <property type="entry name" value="Leucine zipper domain"/>
    <property type="match status" value="1"/>
</dbReference>
<feature type="compositionally biased region" description="Polar residues" evidence="6">
    <location>
        <begin position="49"/>
        <end position="63"/>
    </location>
</feature>
<evidence type="ECO:0000256" key="5">
    <source>
        <dbReference type="ARBA" id="ARBA00023242"/>
    </source>
</evidence>
<reference evidence="8 9" key="1">
    <citation type="journal article" date="2021" name="BMC Genomics">
        <title>Datura genome reveals duplications of psychoactive alkaloid biosynthetic genes and high mutation rate following tissue culture.</title>
        <authorList>
            <person name="Rajewski A."/>
            <person name="Carter-House D."/>
            <person name="Stajich J."/>
            <person name="Litt A."/>
        </authorList>
    </citation>
    <scope>NUCLEOTIDE SEQUENCE [LARGE SCALE GENOMIC DNA]</scope>
    <source>
        <strain evidence="8">AR-01</strain>
    </source>
</reference>
<evidence type="ECO:0000259" key="7">
    <source>
        <dbReference type="PROSITE" id="PS50217"/>
    </source>
</evidence>
<name>A0ABS8WL38_DATST</name>
<dbReference type="CDD" id="cd14702">
    <property type="entry name" value="bZIP_plant_GBF1"/>
    <property type="match status" value="1"/>
</dbReference>
<dbReference type="PANTHER" id="PTHR45764:SF21">
    <property type="entry name" value="OS03G0770000 PROTEIN"/>
    <property type="match status" value="1"/>
</dbReference>
<protein>
    <recommendedName>
        <fullName evidence="7">BZIP domain-containing protein</fullName>
    </recommendedName>
</protein>
<feature type="compositionally biased region" description="Low complexity" evidence="6">
    <location>
        <begin position="64"/>
        <end position="93"/>
    </location>
</feature>
<keyword evidence="2" id="KW-0805">Transcription regulation</keyword>
<dbReference type="Pfam" id="PF00170">
    <property type="entry name" value="bZIP_1"/>
    <property type="match status" value="1"/>
</dbReference>
<keyword evidence="3" id="KW-0238">DNA-binding</keyword>
<feature type="region of interest" description="Disordered" evidence="6">
    <location>
        <begin position="46"/>
        <end position="118"/>
    </location>
</feature>
<keyword evidence="9" id="KW-1185">Reference proteome</keyword>
<feature type="domain" description="BZIP" evidence="7">
    <location>
        <begin position="96"/>
        <end position="146"/>
    </location>
</feature>
<gene>
    <name evidence="8" type="ORF">HAX54_050107</name>
</gene>
<dbReference type="EMBL" id="JACEIK010008709">
    <property type="protein sequence ID" value="MCE3051540.1"/>
    <property type="molecule type" value="Genomic_DNA"/>
</dbReference>
<evidence type="ECO:0000256" key="1">
    <source>
        <dbReference type="ARBA" id="ARBA00004123"/>
    </source>
</evidence>
<dbReference type="PROSITE" id="PS00036">
    <property type="entry name" value="BZIP_BASIC"/>
    <property type="match status" value="1"/>
</dbReference>
<dbReference type="InterPro" id="IPR045314">
    <property type="entry name" value="bZIP_plant_GBF1"/>
</dbReference>